<dbReference type="PANTHER" id="PTHR48420">
    <property type="entry name" value="NON-HAEM DIOXYGENASE N-TERMINAL DOMAIN-CONTAINING PROTEIN"/>
    <property type="match status" value="1"/>
</dbReference>
<name>A0AAX6IJF3_IRIPA</name>
<proteinExistence type="predicted"/>
<accession>A0AAX6IJF3</accession>
<dbReference type="PANTHER" id="PTHR48420:SF1">
    <property type="entry name" value="NON-HAEM DIOXYGENASE N-TERMINAL DOMAIN-CONTAINING PROTEIN"/>
    <property type="match status" value="1"/>
</dbReference>
<dbReference type="EMBL" id="JANAVB010042020">
    <property type="protein sequence ID" value="KAJ6794793.1"/>
    <property type="molecule type" value="Genomic_DNA"/>
</dbReference>
<dbReference type="Gene3D" id="2.60.120.330">
    <property type="entry name" value="B-lactam Antibiotic, Isopenicillin N Synthase, Chain"/>
    <property type="match status" value="1"/>
</dbReference>
<organism evidence="2 3">
    <name type="scientific">Iris pallida</name>
    <name type="common">Sweet iris</name>
    <dbReference type="NCBI Taxonomy" id="29817"/>
    <lineage>
        <taxon>Eukaryota</taxon>
        <taxon>Viridiplantae</taxon>
        <taxon>Streptophyta</taxon>
        <taxon>Embryophyta</taxon>
        <taxon>Tracheophyta</taxon>
        <taxon>Spermatophyta</taxon>
        <taxon>Magnoliopsida</taxon>
        <taxon>Liliopsida</taxon>
        <taxon>Asparagales</taxon>
        <taxon>Iridaceae</taxon>
        <taxon>Iridoideae</taxon>
        <taxon>Irideae</taxon>
        <taxon>Iris</taxon>
    </lineage>
</organism>
<protein>
    <submittedName>
        <fullName evidence="2">Uncharacterized protein</fullName>
    </submittedName>
</protein>
<dbReference type="FunFam" id="2.60.120.330:FF:000031">
    <property type="entry name" value="2-oxoglutarate (2OG) and Fe(II)-dependent oxygenase superfamily protein"/>
    <property type="match status" value="1"/>
</dbReference>
<dbReference type="Proteomes" id="UP001140949">
    <property type="component" value="Unassembled WGS sequence"/>
</dbReference>
<comment type="caution">
    <text evidence="2">The sequence shown here is derived from an EMBL/GenBank/DDBJ whole genome shotgun (WGS) entry which is preliminary data.</text>
</comment>
<reference evidence="2" key="2">
    <citation type="submission" date="2023-04" db="EMBL/GenBank/DDBJ databases">
        <authorList>
            <person name="Bruccoleri R.E."/>
            <person name="Oakeley E.J."/>
            <person name="Faust A.-M."/>
            <person name="Dessus-Babus S."/>
            <person name="Altorfer M."/>
            <person name="Burckhardt D."/>
            <person name="Oertli M."/>
            <person name="Naumann U."/>
            <person name="Petersen F."/>
            <person name="Wong J."/>
        </authorList>
    </citation>
    <scope>NUCLEOTIDE SEQUENCE</scope>
    <source>
        <strain evidence="2">GSM-AAB239-AS_SAM_17_03QT</strain>
        <tissue evidence="2">Leaf</tissue>
    </source>
</reference>
<gene>
    <name evidence="1" type="ORF">M6B38_227795</name>
    <name evidence="2" type="ORF">M6B38_250905</name>
</gene>
<dbReference type="InterPro" id="IPR027443">
    <property type="entry name" value="IPNS-like_sf"/>
</dbReference>
<evidence type="ECO:0000313" key="1">
    <source>
        <dbReference type="EMBL" id="KAJ6794793.1"/>
    </source>
</evidence>
<dbReference type="AlphaFoldDB" id="A0AAX6IJF3"/>
<sequence length="373" mass="41602">MAGRESRETPEFASRTVRPVVISFSDLQVKESDLPEKVGEAFGPNGLGIVVIADVPGFSMLRQYLLHLSPRVASLPDDVKATIEDPGSRYSVGWNHKKEKLGSHMRDEFKGSFNANPFLDVPTTDMSLIRRYPMYCRPNKWPTSALPDLEVAFKAMGKVMLDVGLMLAYHCDQYVSNAVKVRKGGQGFEQILERSRCHKGRLLCYLPKQKRSLLLSSNLSFSDCARGFGSISSWCTWHTDYSCLTGLTCGMFMRNGVKVECPDNAAGLYIQTRDDEIVKVDFREDELAYQIGEAAEILSGGHLCATPHYVQAPSGEEAIGVVRSTFALFMQPDWDENLKLPGKVLQDRQHPQLVPKGASTFGEYSEALLSRYI</sequence>
<evidence type="ECO:0000313" key="2">
    <source>
        <dbReference type="EMBL" id="KAJ6853073.1"/>
    </source>
</evidence>
<reference evidence="2" key="1">
    <citation type="journal article" date="2023" name="GigaByte">
        <title>Genome assembly of the bearded iris, Iris pallida Lam.</title>
        <authorList>
            <person name="Bruccoleri R.E."/>
            <person name="Oakeley E.J."/>
            <person name="Faust A.M.E."/>
            <person name="Altorfer M."/>
            <person name="Dessus-Babus S."/>
            <person name="Burckhardt D."/>
            <person name="Oertli M."/>
            <person name="Naumann U."/>
            <person name="Petersen F."/>
            <person name="Wong J."/>
        </authorList>
    </citation>
    <scope>NUCLEOTIDE SEQUENCE</scope>
    <source>
        <strain evidence="2">GSM-AAB239-AS_SAM_17_03QT</strain>
    </source>
</reference>
<dbReference type="SUPFAM" id="SSF51197">
    <property type="entry name" value="Clavaminate synthase-like"/>
    <property type="match status" value="1"/>
</dbReference>
<dbReference type="EMBL" id="JANAVB010001000">
    <property type="protein sequence ID" value="KAJ6853073.1"/>
    <property type="molecule type" value="Genomic_DNA"/>
</dbReference>
<evidence type="ECO:0000313" key="3">
    <source>
        <dbReference type="Proteomes" id="UP001140949"/>
    </source>
</evidence>
<keyword evidence="3" id="KW-1185">Reference proteome</keyword>